<feature type="compositionally biased region" description="Polar residues" evidence="1">
    <location>
        <begin position="22"/>
        <end position="34"/>
    </location>
</feature>
<feature type="compositionally biased region" description="Polar residues" evidence="1">
    <location>
        <begin position="90"/>
        <end position="103"/>
    </location>
</feature>
<dbReference type="EMBL" id="GDHC01013469">
    <property type="protein sequence ID" value="JAQ05160.1"/>
    <property type="molecule type" value="Transcribed_RNA"/>
</dbReference>
<feature type="compositionally biased region" description="Polar residues" evidence="1">
    <location>
        <begin position="127"/>
        <end position="149"/>
    </location>
</feature>
<evidence type="ECO:0000256" key="1">
    <source>
        <dbReference type="SAM" id="MobiDB-lite"/>
    </source>
</evidence>
<organism evidence="3">
    <name type="scientific">Lygus hesperus</name>
    <name type="common">Western plant bug</name>
    <dbReference type="NCBI Taxonomy" id="30085"/>
    <lineage>
        <taxon>Eukaryota</taxon>
        <taxon>Metazoa</taxon>
        <taxon>Ecdysozoa</taxon>
        <taxon>Arthropoda</taxon>
        <taxon>Hexapoda</taxon>
        <taxon>Insecta</taxon>
        <taxon>Pterygota</taxon>
        <taxon>Neoptera</taxon>
        <taxon>Paraneoptera</taxon>
        <taxon>Hemiptera</taxon>
        <taxon>Heteroptera</taxon>
        <taxon>Panheteroptera</taxon>
        <taxon>Cimicomorpha</taxon>
        <taxon>Miridae</taxon>
        <taxon>Mirini</taxon>
        <taxon>Lygus</taxon>
    </lineage>
</organism>
<dbReference type="InterPro" id="IPR029526">
    <property type="entry name" value="PGBD"/>
</dbReference>
<feature type="domain" description="PiggyBac transposable element-derived protein" evidence="2">
    <location>
        <begin position="197"/>
        <end position="555"/>
    </location>
</feature>
<reference evidence="3" key="1">
    <citation type="journal article" date="2014" name="PLoS ONE">
        <title>Transcriptome-Based Identification of ABC Transporters in the Western Tarnished Plant Bug Lygus hesperus.</title>
        <authorList>
            <person name="Hull J.J."/>
            <person name="Chaney K."/>
            <person name="Geib S.M."/>
            <person name="Fabrick J.A."/>
            <person name="Brent C.S."/>
            <person name="Walsh D."/>
            <person name="Lavine L.C."/>
        </authorList>
    </citation>
    <scope>NUCLEOTIDE SEQUENCE</scope>
</reference>
<feature type="compositionally biased region" description="Polar residues" evidence="1">
    <location>
        <begin position="167"/>
        <end position="177"/>
    </location>
</feature>
<gene>
    <name evidence="3" type="primary">PGBD4_21</name>
    <name evidence="4" type="synonym">PGBD4_13</name>
    <name evidence="3" type="ORF">CM83_19487</name>
    <name evidence="4" type="ORF">g.36535</name>
</gene>
<feature type="region of interest" description="Disordered" evidence="1">
    <location>
        <begin position="74"/>
        <end position="107"/>
    </location>
</feature>
<protein>
    <submittedName>
        <fullName evidence="3">PiggyBac transposable element-derived protein 4</fullName>
    </submittedName>
</protein>
<accession>A0A0A9W0B8</accession>
<dbReference type="PANTHER" id="PTHR46599">
    <property type="entry name" value="PIGGYBAC TRANSPOSABLE ELEMENT-DERIVED PROTEIN 4"/>
    <property type="match status" value="1"/>
</dbReference>
<dbReference type="PANTHER" id="PTHR46599:SF3">
    <property type="entry name" value="PIGGYBAC TRANSPOSABLE ELEMENT-DERIVED PROTEIN 4"/>
    <property type="match status" value="1"/>
</dbReference>
<evidence type="ECO:0000313" key="3">
    <source>
        <dbReference type="EMBL" id="JAG00861.1"/>
    </source>
</evidence>
<dbReference type="EMBL" id="GBHO01042743">
    <property type="protein sequence ID" value="JAG00861.1"/>
    <property type="molecule type" value="Transcribed_RNA"/>
</dbReference>
<name>A0A0A9W0B8_LYGHE</name>
<sequence>MEPGPSSRDPILHPDGEDVPSRSRTGISSTSARRSLQLDDDVVRTPKKRKKMKTPSDKFFLCDTSDEAIRAILDQLLSSDEESSEDEGGTTIQSPGSSTSTPTAMGAGQSHVIPIFDVSAFPLPASQVSPGVSADQLTPSSPRSSTDLPSTYPGHSTPHSSSVTPTFQVPTYARTTPVSPPPPGDSYLKKLPNGNEPKDFFDLLFTEELFQLVVQETNSFSEELFLRQGDLPRARITDWKDTSVEEIKTFLGLYFHMGNIPLHMQQEYWSRNEMFNLPFFRKHMARDRWLLLQQAFHLAPNPQEEDPKPDDPFFKLRPIVVYFHETMESIINPGKITCGDESMAPWRGRISFRQYLPMKSHKYGIKLYMLTEPDGLLHRFIVYVGSADAEVGGQGHAKNVVMKLMDGLLEEGRAIYLDNFHNSVDLAASLLEEKTHVTGTLSADRKHNPKEVVTKKLKKGEVVQRWSPKGICVSKWKDKRDVLTISTEFSPELIEAPTRRGTKVKPDVVVQYNKCMGGIDRLDQLLSYYILHKRTLRWYKKLAFHIIELMLLNAYLLYRRFSLSPKKVSLHYFRLAIVQYLCGEGPSPSSTNLPSRSQQLINSKHFPAIHESAGSRKKRIRCRECSKTKVAKHVSTFCPGCEDQPGLCIQDCFLNYHKEKGFIFLK</sequence>
<evidence type="ECO:0000313" key="4">
    <source>
        <dbReference type="EMBL" id="JAQ05160.1"/>
    </source>
</evidence>
<feature type="region of interest" description="Disordered" evidence="1">
    <location>
        <begin position="127"/>
        <end position="187"/>
    </location>
</feature>
<reference evidence="3" key="2">
    <citation type="submission" date="2014-07" db="EMBL/GenBank/DDBJ databases">
        <authorList>
            <person name="Hull J."/>
        </authorList>
    </citation>
    <scope>NUCLEOTIDE SEQUENCE</scope>
</reference>
<reference evidence="4" key="3">
    <citation type="journal article" date="2016" name="Gigascience">
        <title>De novo construction of an expanded transcriptome assembly for the western tarnished plant bug, Lygus hesperus.</title>
        <authorList>
            <person name="Tassone E.E."/>
            <person name="Geib S.M."/>
            <person name="Hall B."/>
            <person name="Fabrick J.A."/>
            <person name="Brent C.S."/>
            <person name="Hull J.J."/>
        </authorList>
    </citation>
    <scope>NUCLEOTIDE SEQUENCE</scope>
</reference>
<feature type="compositionally biased region" description="Low complexity" evidence="1">
    <location>
        <begin position="155"/>
        <end position="166"/>
    </location>
</feature>
<dbReference type="Pfam" id="PF13843">
    <property type="entry name" value="DDE_Tnp_1_7"/>
    <property type="match status" value="1"/>
</dbReference>
<feature type="region of interest" description="Disordered" evidence="1">
    <location>
        <begin position="1"/>
        <end position="58"/>
    </location>
</feature>
<dbReference type="AlphaFoldDB" id="A0A0A9W0B8"/>
<evidence type="ECO:0000259" key="2">
    <source>
        <dbReference type="Pfam" id="PF13843"/>
    </source>
</evidence>
<feature type="compositionally biased region" description="Acidic residues" evidence="1">
    <location>
        <begin position="79"/>
        <end position="88"/>
    </location>
</feature>
<proteinExistence type="predicted"/>
<feature type="compositionally biased region" description="Basic and acidic residues" evidence="1">
    <location>
        <begin position="10"/>
        <end position="21"/>
    </location>
</feature>